<accession>A0ABY4L5J3</accession>
<dbReference type="RefSeq" id="WP_248590026.1">
    <property type="nucleotide sequence ID" value="NZ_BAABEB010000002.1"/>
</dbReference>
<proteinExistence type="predicted"/>
<organism evidence="1 2">
    <name type="scientific">Thermobifida alba</name>
    <name type="common">Thermomonospora alba</name>
    <dbReference type="NCBI Taxonomy" id="53522"/>
    <lineage>
        <taxon>Bacteria</taxon>
        <taxon>Bacillati</taxon>
        <taxon>Actinomycetota</taxon>
        <taxon>Actinomycetes</taxon>
        <taxon>Streptosporangiales</taxon>
        <taxon>Nocardiopsidaceae</taxon>
        <taxon>Thermobifida</taxon>
    </lineage>
</organism>
<reference evidence="1 2" key="1">
    <citation type="submission" date="2020-04" db="EMBL/GenBank/DDBJ databases">
        <title>Thermobifida alba genome sequencing and assembly.</title>
        <authorList>
            <person name="Luzics S."/>
            <person name="Horvath B."/>
            <person name="Nagy I."/>
            <person name="Toth A."/>
            <person name="Nagy I."/>
            <person name="Kukolya J."/>
        </authorList>
    </citation>
    <scope>NUCLEOTIDE SEQUENCE [LARGE SCALE GENOMIC DNA]</scope>
    <source>
        <strain evidence="1 2">DSM 43795</strain>
    </source>
</reference>
<evidence type="ECO:0000313" key="1">
    <source>
        <dbReference type="EMBL" id="UPT21543.1"/>
    </source>
</evidence>
<protein>
    <submittedName>
        <fullName evidence="1">Uncharacterized protein</fullName>
    </submittedName>
</protein>
<sequence>MRVVFTNADPDTFEEYRDRFVRRVIGHGREQGLRVPRRALEELLDFKYGGLNEGGDGLLARWHVGDVAALMLHWLPSGSPPALRVADVRAALDAWLRFLDDRGLLDARSDPRPELLDAVDQLTAPYREALADPAGHRVGAYLHRLMTDLGYDVDDPDQVAEFESRVDSGELPLDDEFLTAVAQGEAVGLKPLLAGPGRAGYSWRAPRLPSDGELETAIEAAPAIVRLRAQAGDDLPGDPIEAWETAFSALGTAVTEALGLDGESFVDTFGLDPDEFAVTILTSLFIEDPALPVSLLVETVAVLGEQIDLGEALDDAAQARFTTAVRMVLDELESLGAVEQAPPGEDADPLDEPLYRLTPLGVSEAFEELSFEGYVIREFDELMAEDAEVLLERAATGKTFGEADLDAWIAERGPRTAVRELVAVARRTDDCTHRAAVRAVTAERAADARPVYEELRDDPDFGVQARCWLFDAGFLKEGDLRAGDLPWVMLDSIAALARMDLLDTEQLEEMPVRVGGASLFDMALSLRHPETGFLLDWFGENHPDSGVRQEARAALHRFTGGAGRRA</sequence>
<gene>
    <name evidence="1" type="ORF">FOF52_11785</name>
</gene>
<name>A0ABY4L5J3_THEAE</name>
<keyword evidence="2" id="KW-1185">Reference proteome</keyword>
<dbReference type="EMBL" id="CP051627">
    <property type="protein sequence ID" value="UPT21543.1"/>
    <property type="molecule type" value="Genomic_DNA"/>
</dbReference>
<evidence type="ECO:0000313" key="2">
    <source>
        <dbReference type="Proteomes" id="UP000832041"/>
    </source>
</evidence>
<dbReference type="Proteomes" id="UP000832041">
    <property type="component" value="Chromosome"/>
</dbReference>